<dbReference type="EMBL" id="CM035412">
    <property type="protein sequence ID" value="KAH7433693.1"/>
    <property type="molecule type" value="Genomic_DNA"/>
</dbReference>
<dbReference type="Proteomes" id="UP000825935">
    <property type="component" value="Chromosome 7"/>
</dbReference>
<dbReference type="AlphaFoldDB" id="A0A8T2UIN9"/>
<sequence length="115" mass="13055">MSRFMHCPCVKHWDAVKCIFRDLIDTRLVGLFYSKEGSLPLDLHAFFDLDLVDRYDICVSTSGFCFMLDSSCISWLSKKKPIVAASSCEAQYRASFTTSVECVWLRRLLADLGVG</sequence>
<evidence type="ECO:0000313" key="1">
    <source>
        <dbReference type="EMBL" id="KAH7433693.1"/>
    </source>
</evidence>
<evidence type="ECO:0000313" key="2">
    <source>
        <dbReference type="Proteomes" id="UP000825935"/>
    </source>
</evidence>
<keyword evidence="2" id="KW-1185">Reference proteome</keyword>
<protein>
    <recommendedName>
        <fullName evidence="3">Retrovirus-related Pol polyprotein from transposon TNT 1-94</fullName>
    </recommendedName>
</protein>
<accession>A0A8T2UIN9</accession>
<dbReference type="PANTHER" id="PTHR11439">
    <property type="entry name" value="GAG-POL-RELATED RETROTRANSPOSON"/>
    <property type="match status" value="1"/>
</dbReference>
<reference evidence="1" key="1">
    <citation type="submission" date="2021-08" db="EMBL/GenBank/DDBJ databases">
        <title>WGS assembly of Ceratopteris richardii.</title>
        <authorList>
            <person name="Marchant D.B."/>
            <person name="Chen G."/>
            <person name="Jenkins J."/>
            <person name="Shu S."/>
            <person name="Leebens-Mack J."/>
            <person name="Grimwood J."/>
            <person name="Schmutz J."/>
            <person name="Soltis P."/>
            <person name="Soltis D."/>
            <person name="Chen Z.-H."/>
        </authorList>
    </citation>
    <scope>NUCLEOTIDE SEQUENCE</scope>
    <source>
        <strain evidence="1">Whitten #5841</strain>
        <tissue evidence="1">Leaf</tissue>
    </source>
</reference>
<dbReference type="CDD" id="cd09272">
    <property type="entry name" value="RNase_HI_RT_Ty1"/>
    <property type="match status" value="1"/>
</dbReference>
<proteinExistence type="predicted"/>
<dbReference type="OMA" id="THTPHIF"/>
<organism evidence="1 2">
    <name type="scientific">Ceratopteris richardii</name>
    <name type="common">Triangle waterfern</name>
    <dbReference type="NCBI Taxonomy" id="49495"/>
    <lineage>
        <taxon>Eukaryota</taxon>
        <taxon>Viridiplantae</taxon>
        <taxon>Streptophyta</taxon>
        <taxon>Embryophyta</taxon>
        <taxon>Tracheophyta</taxon>
        <taxon>Polypodiopsida</taxon>
        <taxon>Polypodiidae</taxon>
        <taxon>Polypodiales</taxon>
        <taxon>Pteridineae</taxon>
        <taxon>Pteridaceae</taxon>
        <taxon>Parkerioideae</taxon>
        <taxon>Ceratopteris</taxon>
    </lineage>
</organism>
<evidence type="ECO:0008006" key="3">
    <source>
        <dbReference type="Google" id="ProtNLM"/>
    </source>
</evidence>
<name>A0A8T2UIN9_CERRI</name>
<dbReference type="PANTHER" id="PTHR11439:SF483">
    <property type="entry name" value="PEPTIDE SYNTHASE GLIP-LIKE, PUTATIVE (AFU_ORTHOLOGUE AFUA_3G12920)-RELATED"/>
    <property type="match status" value="1"/>
</dbReference>
<comment type="caution">
    <text evidence="1">The sequence shown here is derived from an EMBL/GenBank/DDBJ whole genome shotgun (WGS) entry which is preliminary data.</text>
</comment>
<gene>
    <name evidence="1" type="ORF">KP509_07G081600</name>
</gene>
<dbReference type="OrthoDB" id="850529at2759"/>